<organism evidence="1 2">
    <name type="scientific">Vespula germanica</name>
    <name type="common">German yellow jacket</name>
    <name type="synonym">Paravespula germanica</name>
    <dbReference type="NCBI Taxonomy" id="30212"/>
    <lineage>
        <taxon>Eukaryota</taxon>
        <taxon>Metazoa</taxon>
        <taxon>Ecdysozoa</taxon>
        <taxon>Arthropoda</taxon>
        <taxon>Hexapoda</taxon>
        <taxon>Insecta</taxon>
        <taxon>Pterygota</taxon>
        <taxon>Neoptera</taxon>
        <taxon>Endopterygota</taxon>
        <taxon>Hymenoptera</taxon>
        <taxon>Apocrita</taxon>
        <taxon>Aculeata</taxon>
        <taxon>Vespoidea</taxon>
        <taxon>Vespidae</taxon>
        <taxon>Vespinae</taxon>
        <taxon>Vespula</taxon>
    </lineage>
</organism>
<name>A0A834NLE5_VESGE</name>
<evidence type="ECO:0000313" key="1">
    <source>
        <dbReference type="EMBL" id="KAF7413480.1"/>
    </source>
</evidence>
<dbReference type="AlphaFoldDB" id="A0A834NLE5"/>
<gene>
    <name evidence="1" type="ORF">HZH68_001969</name>
</gene>
<dbReference type="EMBL" id="JACSDZ010000002">
    <property type="protein sequence ID" value="KAF7413480.1"/>
    <property type="molecule type" value="Genomic_DNA"/>
</dbReference>
<protein>
    <submittedName>
        <fullName evidence="1">Uncharacterized protein</fullName>
    </submittedName>
</protein>
<dbReference type="Proteomes" id="UP000617340">
    <property type="component" value="Unassembled WGS sequence"/>
</dbReference>
<evidence type="ECO:0000313" key="2">
    <source>
        <dbReference type="Proteomes" id="UP000617340"/>
    </source>
</evidence>
<accession>A0A834NLE5</accession>
<sequence>MNEARKRETPQPAGGAPATPCYLSIITLQDLDLSLQPARPLEYELVFQSEIRQRPAVFLFLQAASACS</sequence>
<comment type="caution">
    <text evidence="1">The sequence shown here is derived from an EMBL/GenBank/DDBJ whole genome shotgun (WGS) entry which is preliminary data.</text>
</comment>
<proteinExistence type="predicted"/>
<keyword evidence="2" id="KW-1185">Reference proteome</keyword>
<reference evidence="1" key="1">
    <citation type="journal article" date="2020" name="G3 (Bethesda)">
        <title>High-Quality Assemblies for Three Invasive Social Wasps from the &lt;i&gt;Vespula&lt;/i&gt; Genus.</title>
        <authorList>
            <person name="Harrop T.W.R."/>
            <person name="Guhlin J."/>
            <person name="McLaughlin G.M."/>
            <person name="Permina E."/>
            <person name="Stockwell P."/>
            <person name="Gilligan J."/>
            <person name="Le Lec M.F."/>
            <person name="Gruber M.A.M."/>
            <person name="Quinn O."/>
            <person name="Lovegrove M."/>
            <person name="Duncan E.J."/>
            <person name="Remnant E.J."/>
            <person name="Van Eeckhoven J."/>
            <person name="Graham B."/>
            <person name="Knapp R.A."/>
            <person name="Langford K.W."/>
            <person name="Kronenberg Z."/>
            <person name="Press M.O."/>
            <person name="Eacker S.M."/>
            <person name="Wilson-Rankin E.E."/>
            <person name="Purcell J."/>
            <person name="Lester P.J."/>
            <person name="Dearden P.K."/>
        </authorList>
    </citation>
    <scope>NUCLEOTIDE SEQUENCE</scope>
    <source>
        <strain evidence="1">Linc-1</strain>
    </source>
</reference>